<keyword evidence="9 17" id="KW-0812">Transmembrane</keyword>
<proteinExistence type="inferred from homology"/>
<dbReference type="PANTHER" id="PTHR12838:SF0">
    <property type="entry name" value="U3 SMALL NUCLEOLAR RNA-ASSOCIATED PROTEIN 11-RELATED"/>
    <property type="match status" value="1"/>
</dbReference>
<organism evidence="20 21">
    <name type="scientific">Spodoptera exigua</name>
    <name type="common">Beet armyworm</name>
    <name type="synonym">Noctua fulgens</name>
    <dbReference type="NCBI Taxonomy" id="7107"/>
    <lineage>
        <taxon>Eukaryota</taxon>
        <taxon>Metazoa</taxon>
        <taxon>Ecdysozoa</taxon>
        <taxon>Arthropoda</taxon>
        <taxon>Hexapoda</taxon>
        <taxon>Insecta</taxon>
        <taxon>Pterygota</taxon>
        <taxon>Neoptera</taxon>
        <taxon>Endopterygota</taxon>
        <taxon>Lepidoptera</taxon>
        <taxon>Glossata</taxon>
        <taxon>Ditrysia</taxon>
        <taxon>Noctuoidea</taxon>
        <taxon>Noctuidae</taxon>
        <taxon>Amphipyrinae</taxon>
        <taxon>Spodoptera</taxon>
    </lineage>
</organism>
<feature type="transmembrane region" description="Helical" evidence="19">
    <location>
        <begin position="81"/>
        <end position="102"/>
    </location>
</feature>
<feature type="transmembrane region" description="Helical" evidence="19">
    <location>
        <begin position="439"/>
        <end position="468"/>
    </location>
</feature>
<evidence type="ECO:0000256" key="8">
    <source>
        <dbReference type="ARBA" id="ARBA00022552"/>
    </source>
</evidence>
<evidence type="ECO:0000256" key="10">
    <source>
        <dbReference type="ARBA" id="ARBA00022989"/>
    </source>
</evidence>
<comment type="subcellular location">
    <subcellularLocation>
        <location evidence="1">Membrane</location>
        <topology evidence="1">Multi-pass membrane protein</topology>
    </subcellularLocation>
    <subcellularLocation>
        <location evidence="2">Nucleus</location>
        <location evidence="2">Nucleolus</location>
    </subcellularLocation>
</comment>
<dbReference type="GO" id="GO:0032040">
    <property type="term" value="C:small-subunit processome"/>
    <property type="evidence" value="ECO:0007669"/>
    <property type="project" value="InterPro"/>
</dbReference>
<dbReference type="GO" id="GO:0005272">
    <property type="term" value="F:sodium channel activity"/>
    <property type="evidence" value="ECO:0007669"/>
    <property type="project" value="UniProtKB-KW"/>
</dbReference>
<evidence type="ECO:0000256" key="1">
    <source>
        <dbReference type="ARBA" id="ARBA00004141"/>
    </source>
</evidence>
<evidence type="ECO:0000313" key="20">
    <source>
        <dbReference type="EMBL" id="KAF9411515.1"/>
    </source>
</evidence>
<evidence type="ECO:0000256" key="3">
    <source>
        <dbReference type="ARBA" id="ARBA00007193"/>
    </source>
</evidence>
<keyword evidence="15" id="KW-0539">Nucleus</keyword>
<dbReference type="PANTHER" id="PTHR12838">
    <property type="entry name" value="U3 SMALL NUCLEOLAR RNA-ASSOCIATED PROTEIN 11"/>
    <property type="match status" value="1"/>
</dbReference>
<evidence type="ECO:0000256" key="9">
    <source>
        <dbReference type="ARBA" id="ARBA00022692"/>
    </source>
</evidence>
<evidence type="ECO:0000256" key="7">
    <source>
        <dbReference type="ARBA" id="ARBA00022461"/>
    </source>
</evidence>
<dbReference type="InterPro" id="IPR007144">
    <property type="entry name" value="SSU_processome_Utp11"/>
</dbReference>
<sequence>MSLNKKPLVTGQYSLQWSSQIFVAIPIQCLRAKLYGCTPRVQQLTDIMTQSKVSKAIQQYFRNTTLHGFKYLRSVHYVDRVVWVVWCCASAWCAGSLCVVLWRRYLQVPALLVLCDDARALSYSRFGVPTVAVCLPPHVVADMFLHRLSPNSTLTEQIPSSLARALAGKSTLKDQLLLLDNLLTISNTTLAHMMMNYAPNCDEEMIIKCRYQKRMVPCQQLFEKKLTYWGVCCVMRPEKLLPKFNRGLVKKSPTMQSLELVLQCRRGSNASICQFVTFYKGEDWVQPNILHPSNYYMAHLVFTLIPNEPTSLVETTCLHDPDYSRTLCMRRCAEKACGCRDPLYMQPDSDKDLPICSTARLTCLRAYDLKQHENISCSCLPPCRKITTTMVLESSPMNQINNTIDNLYSGIDVSRSVVVNLRVNLHHSQVFLLNPTETWVTLLSSLGGVFNMFLGVGLFTALELIYFLMIKLPVAIKKSAEFDYANKKYATTAKAAKANQKTHKERHQPESRKHLGLLEKKKDYKKRADDYHEKGETLKLLRKRTLDKNPDEFYFHMINSRVKDGEHHEVEKEDEHSKEQVKLMQTQDLKYINMKRTIESRRINRLQAQLHMTDVAEVTPNTHTFFVEEGEEKDFDLAKRLDTHPALLGRKSNRPRLSDLDKLSLPDISDEALESMKKKKQKIYSELSKRIEREKELTVIQQKMELKRHLQDVKIMKPKRLKPGTKSSAPVYQFQYMRKKQSSIAEYQECIAV</sequence>
<dbReference type="Pfam" id="PF03998">
    <property type="entry name" value="Utp11"/>
    <property type="match status" value="1"/>
</dbReference>
<keyword evidence="16 17" id="KW-0407">Ion channel</keyword>
<evidence type="ECO:0000256" key="12">
    <source>
        <dbReference type="ARBA" id="ARBA00023065"/>
    </source>
</evidence>
<evidence type="ECO:0000256" key="6">
    <source>
        <dbReference type="ARBA" id="ARBA00022448"/>
    </source>
</evidence>
<keyword evidence="7 17" id="KW-0894">Sodium channel</keyword>
<evidence type="ECO:0000256" key="19">
    <source>
        <dbReference type="SAM" id="Phobius"/>
    </source>
</evidence>
<comment type="similarity">
    <text evidence="3 17">Belongs to the amiloride-sensitive sodium channel (TC 1.A.6) family.</text>
</comment>
<dbReference type="EMBL" id="JACKWZ010000222">
    <property type="protein sequence ID" value="KAF9411515.1"/>
    <property type="molecule type" value="Genomic_DNA"/>
</dbReference>
<dbReference type="GO" id="GO:0016020">
    <property type="term" value="C:membrane"/>
    <property type="evidence" value="ECO:0007669"/>
    <property type="project" value="UniProtKB-SubCell"/>
</dbReference>
<evidence type="ECO:0000256" key="13">
    <source>
        <dbReference type="ARBA" id="ARBA00023136"/>
    </source>
</evidence>
<accession>A0A835L0I2</accession>
<protein>
    <recommendedName>
        <fullName evidence="5">Probable U3 small nucleolar RNA-associated protein 11</fullName>
    </recommendedName>
</protein>
<evidence type="ECO:0000256" key="2">
    <source>
        <dbReference type="ARBA" id="ARBA00004604"/>
    </source>
</evidence>
<comment type="caution">
    <text evidence="20">The sequence shown here is derived from an EMBL/GenBank/DDBJ whole genome shotgun (WGS) entry which is preliminary data.</text>
</comment>
<evidence type="ECO:0000256" key="14">
    <source>
        <dbReference type="ARBA" id="ARBA00023201"/>
    </source>
</evidence>
<keyword evidence="11" id="KW-0915">Sodium</keyword>
<evidence type="ECO:0000256" key="11">
    <source>
        <dbReference type="ARBA" id="ARBA00023053"/>
    </source>
</evidence>
<evidence type="ECO:0000313" key="21">
    <source>
        <dbReference type="Proteomes" id="UP000648187"/>
    </source>
</evidence>
<keyword evidence="10 19" id="KW-1133">Transmembrane helix</keyword>
<keyword evidence="6 17" id="KW-0813">Transport</keyword>
<evidence type="ECO:0000256" key="18">
    <source>
        <dbReference type="SAM" id="MobiDB-lite"/>
    </source>
</evidence>
<dbReference type="Proteomes" id="UP000648187">
    <property type="component" value="Unassembled WGS sequence"/>
</dbReference>
<feature type="region of interest" description="Disordered" evidence="18">
    <location>
        <begin position="495"/>
        <end position="514"/>
    </location>
</feature>
<keyword evidence="21" id="KW-1185">Reference proteome</keyword>
<keyword evidence="8" id="KW-0698">rRNA processing</keyword>
<evidence type="ECO:0000256" key="15">
    <source>
        <dbReference type="ARBA" id="ARBA00023242"/>
    </source>
</evidence>
<dbReference type="Pfam" id="PF00858">
    <property type="entry name" value="ASC"/>
    <property type="match status" value="1"/>
</dbReference>
<gene>
    <name evidence="20" type="ORF">HW555_009707</name>
</gene>
<keyword evidence="14 17" id="KW-0739">Sodium transport</keyword>
<name>A0A835L0I2_SPOEX</name>
<comment type="similarity">
    <text evidence="4">Belongs to the UTP11 family.</text>
</comment>
<reference evidence="20" key="1">
    <citation type="submission" date="2020-08" db="EMBL/GenBank/DDBJ databases">
        <title>Spodoptera exigua strain:BAW_Kor-Di-RS1 Genome sequencing and assembly.</title>
        <authorList>
            <person name="Kim J."/>
            <person name="Nam H.Y."/>
            <person name="Kwon M."/>
            <person name="Choi J.H."/>
            <person name="Cho S.R."/>
            <person name="Kim G.-H."/>
        </authorList>
    </citation>
    <scope>NUCLEOTIDE SEQUENCE</scope>
    <source>
        <strain evidence="20">BAW_Kor-Di-RS1</strain>
        <tissue evidence="20">Whole-body</tissue>
    </source>
</reference>
<dbReference type="GO" id="GO:0006364">
    <property type="term" value="P:rRNA processing"/>
    <property type="evidence" value="ECO:0007669"/>
    <property type="project" value="UniProtKB-KW"/>
</dbReference>
<evidence type="ECO:0000256" key="17">
    <source>
        <dbReference type="RuleBase" id="RU000679"/>
    </source>
</evidence>
<dbReference type="InterPro" id="IPR001873">
    <property type="entry name" value="ENaC"/>
</dbReference>
<keyword evidence="13 19" id="KW-0472">Membrane</keyword>
<evidence type="ECO:0000256" key="16">
    <source>
        <dbReference type="ARBA" id="ARBA00023303"/>
    </source>
</evidence>
<evidence type="ECO:0000256" key="5">
    <source>
        <dbReference type="ARBA" id="ARBA00020121"/>
    </source>
</evidence>
<evidence type="ECO:0000256" key="4">
    <source>
        <dbReference type="ARBA" id="ARBA00008105"/>
    </source>
</evidence>
<keyword evidence="12 17" id="KW-0406">Ion transport</keyword>
<dbReference type="AlphaFoldDB" id="A0A835L0I2"/>